<keyword evidence="4" id="KW-0808">Transferase</keyword>
<sequence>MSPQMTLPFQTIPSLNGIRAVSVLIVMLAHAGYGEIIPGGFGVTVFFFLSGYLITSLLLNEYEHTGSIGIGNFYIRRFFRLFPPLFLTLAIAYLLVFINVLPGGITLYGVLSQIFYFANYYAIFVDFGGKIPDGTVILWSLAVEEHFYIFYPVVLLALTGFGLRRREIGYVFAFVCVAVLLWRIYLSHQPGFHPARTYFGTDTRIDSILYGALLALWSNPMDGLAERGRMSVRQWMLVAGALCLVAFTFVYRNENFRETFRYSLQGVALYPLFYYAVRFHDNVVFRPLNWTWIGRIGVWSYSIYLIHLIVIRLVATQWSAVSDKPLILFFFSFVVSVFYAVLIDRWVDPYFRRRHRSPASGGQGKDASSVPAQTPS</sequence>
<keyword evidence="4" id="KW-0012">Acyltransferase</keyword>
<dbReference type="PANTHER" id="PTHR23028:SF53">
    <property type="entry name" value="ACYL_TRANSF_3 DOMAIN-CONTAINING PROTEIN"/>
    <property type="match status" value="1"/>
</dbReference>
<keyword evidence="2" id="KW-1133">Transmembrane helix</keyword>
<dbReference type="GO" id="GO:0016020">
    <property type="term" value="C:membrane"/>
    <property type="evidence" value="ECO:0007669"/>
    <property type="project" value="TreeGrafter"/>
</dbReference>
<evidence type="ECO:0000256" key="1">
    <source>
        <dbReference type="SAM" id="MobiDB-lite"/>
    </source>
</evidence>
<keyword evidence="2" id="KW-0472">Membrane</keyword>
<proteinExistence type="predicted"/>
<dbReference type="GO" id="GO:0016747">
    <property type="term" value="F:acyltransferase activity, transferring groups other than amino-acyl groups"/>
    <property type="evidence" value="ECO:0007669"/>
    <property type="project" value="InterPro"/>
</dbReference>
<feature type="region of interest" description="Disordered" evidence="1">
    <location>
        <begin position="356"/>
        <end position="376"/>
    </location>
</feature>
<dbReference type="AlphaFoldDB" id="A0A011UT88"/>
<protein>
    <submittedName>
        <fullName evidence="4">Acyltransferase</fullName>
    </submittedName>
</protein>
<name>A0A011UT88_9HYPH</name>
<feature type="transmembrane region" description="Helical" evidence="2">
    <location>
        <begin position="39"/>
        <end position="60"/>
    </location>
</feature>
<feature type="domain" description="Acyltransferase 3" evidence="3">
    <location>
        <begin position="13"/>
        <end position="343"/>
    </location>
</feature>
<keyword evidence="2" id="KW-0812">Transmembrane</keyword>
<gene>
    <name evidence="4" type="ORF">BG36_22750</name>
</gene>
<feature type="transmembrane region" description="Helical" evidence="2">
    <location>
        <begin position="298"/>
        <end position="320"/>
    </location>
</feature>
<feature type="transmembrane region" description="Helical" evidence="2">
    <location>
        <begin position="235"/>
        <end position="253"/>
    </location>
</feature>
<dbReference type="GO" id="GO:0009103">
    <property type="term" value="P:lipopolysaccharide biosynthetic process"/>
    <property type="evidence" value="ECO:0007669"/>
    <property type="project" value="TreeGrafter"/>
</dbReference>
<dbReference type="STRING" id="69279.BG36_22750"/>
<dbReference type="Proteomes" id="UP000019849">
    <property type="component" value="Unassembled WGS sequence"/>
</dbReference>
<organism evidence="4 5">
    <name type="scientific">Aquamicrobium defluvii</name>
    <dbReference type="NCBI Taxonomy" id="69279"/>
    <lineage>
        <taxon>Bacteria</taxon>
        <taxon>Pseudomonadati</taxon>
        <taxon>Pseudomonadota</taxon>
        <taxon>Alphaproteobacteria</taxon>
        <taxon>Hyphomicrobiales</taxon>
        <taxon>Phyllobacteriaceae</taxon>
        <taxon>Aquamicrobium</taxon>
    </lineage>
</organism>
<evidence type="ECO:0000256" key="2">
    <source>
        <dbReference type="SAM" id="Phobius"/>
    </source>
</evidence>
<feature type="transmembrane region" description="Helical" evidence="2">
    <location>
        <begin position="136"/>
        <end position="162"/>
    </location>
</feature>
<evidence type="ECO:0000313" key="4">
    <source>
        <dbReference type="EMBL" id="EXL09456.1"/>
    </source>
</evidence>
<feature type="transmembrane region" description="Helical" evidence="2">
    <location>
        <begin position="81"/>
        <end position="101"/>
    </location>
</feature>
<dbReference type="PANTHER" id="PTHR23028">
    <property type="entry name" value="ACETYLTRANSFERASE"/>
    <property type="match status" value="1"/>
</dbReference>
<feature type="transmembrane region" description="Helical" evidence="2">
    <location>
        <begin position="326"/>
        <end position="347"/>
    </location>
</feature>
<dbReference type="Pfam" id="PF01757">
    <property type="entry name" value="Acyl_transf_3"/>
    <property type="match status" value="1"/>
</dbReference>
<dbReference type="InterPro" id="IPR050879">
    <property type="entry name" value="Acyltransferase_3"/>
</dbReference>
<dbReference type="eggNOG" id="COG1835">
    <property type="taxonomic scope" value="Bacteria"/>
</dbReference>
<evidence type="ECO:0000313" key="5">
    <source>
        <dbReference type="Proteomes" id="UP000019849"/>
    </source>
</evidence>
<feature type="transmembrane region" description="Helical" evidence="2">
    <location>
        <begin position="168"/>
        <end position="186"/>
    </location>
</feature>
<dbReference type="InterPro" id="IPR002656">
    <property type="entry name" value="Acyl_transf_3_dom"/>
</dbReference>
<dbReference type="PATRIC" id="fig|69279.3.peg.1478"/>
<accession>A0A011UT88</accession>
<reference evidence="4 5" key="1">
    <citation type="submission" date="2014-02" db="EMBL/GenBank/DDBJ databases">
        <title>Aquamicrobium defluvii Genome sequencing.</title>
        <authorList>
            <person name="Wang X."/>
        </authorList>
    </citation>
    <scope>NUCLEOTIDE SEQUENCE [LARGE SCALE GENOMIC DNA]</scope>
    <source>
        <strain evidence="4 5">W13Z1</strain>
    </source>
</reference>
<dbReference type="EMBL" id="JENY01000007">
    <property type="protein sequence ID" value="EXL09456.1"/>
    <property type="molecule type" value="Genomic_DNA"/>
</dbReference>
<feature type="transmembrane region" description="Helical" evidence="2">
    <location>
        <begin position="107"/>
        <end position="124"/>
    </location>
</feature>
<dbReference type="RefSeq" id="WP_051520463.1">
    <property type="nucleotide sequence ID" value="NZ_KK073881.1"/>
</dbReference>
<feature type="transmembrane region" description="Helical" evidence="2">
    <location>
        <begin position="259"/>
        <end position="277"/>
    </location>
</feature>
<dbReference type="HOGENOM" id="CLU_005679_1_2_5"/>
<comment type="caution">
    <text evidence="4">The sequence shown here is derived from an EMBL/GenBank/DDBJ whole genome shotgun (WGS) entry which is preliminary data.</text>
</comment>
<evidence type="ECO:0000259" key="3">
    <source>
        <dbReference type="Pfam" id="PF01757"/>
    </source>
</evidence>